<evidence type="ECO:0008006" key="5">
    <source>
        <dbReference type="Google" id="ProtNLM"/>
    </source>
</evidence>
<dbReference type="RefSeq" id="WP_271997987.1">
    <property type="nucleotide sequence ID" value="NZ_JAQNDN010000004.1"/>
</dbReference>
<evidence type="ECO:0000256" key="1">
    <source>
        <dbReference type="SAM" id="MobiDB-lite"/>
    </source>
</evidence>
<feature type="signal peptide" evidence="2">
    <location>
        <begin position="1"/>
        <end position="24"/>
    </location>
</feature>
<feature type="chain" id="PRO_5046782553" description="Lipoprotein" evidence="2">
    <location>
        <begin position="25"/>
        <end position="256"/>
    </location>
</feature>
<accession>A0ABT5B6E1</accession>
<keyword evidence="2" id="KW-0732">Signal</keyword>
<protein>
    <recommendedName>
        <fullName evidence="5">Lipoprotein</fullName>
    </recommendedName>
</protein>
<proteinExistence type="predicted"/>
<feature type="compositionally biased region" description="Acidic residues" evidence="1">
    <location>
        <begin position="29"/>
        <end position="43"/>
    </location>
</feature>
<evidence type="ECO:0000313" key="4">
    <source>
        <dbReference type="Proteomes" id="UP001217838"/>
    </source>
</evidence>
<evidence type="ECO:0000313" key="3">
    <source>
        <dbReference type="EMBL" id="MDC0668647.1"/>
    </source>
</evidence>
<evidence type="ECO:0000256" key="2">
    <source>
        <dbReference type="SAM" id="SignalP"/>
    </source>
</evidence>
<dbReference type="Proteomes" id="UP001217838">
    <property type="component" value="Unassembled WGS sequence"/>
</dbReference>
<organism evidence="3 4">
    <name type="scientific">Nannocystis radixulma</name>
    <dbReference type="NCBI Taxonomy" id="2995305"/>
    <lineage>
        <taxon>Bacteria</taxon>
        <taxon>Pseudomonadati</taxon>
        <taxon>Myxococcota</taxon>
        <taxon>Polyangia</taxon>
        <taxon>Nannocystales</taxon>
        <taxon>Nannocystaceae</taxon>
        <taxon>Nannocystis</taxon>
    </lineage>
</organism>
<sequence>MRLSYRCLLALVAISLLPACPIKGGGDPTDGDSTDTTEGDLPAECEQSDPAVSAAVEFVIEGWPVLTSDDFEFDVLCEVDGVATAAGTVSTDLTCDVDGSSLPAILRMPEAPEGSVAWATGESVRLIAHSSNDVDYGGLERHIQLRAADDDALLAASVQRGADHIDPASIIAPLTFAFEYLCGPLSIEGDSGVISLRLTLGIPNGATTSIFSRHRGQLPIDAAQAYAIDVEEASGNHCCHFSEDFHFLVRRVLTGG</sequence>
<feature type="region of interest" description="Disordered" evidence="1">
    <location>
        <begin position="24"/>
        <end position="43"/>
    </location>
</feature>
<name>A0ABT5B6E1_9BACT</name>
<gene>
    <name evidence="3" type="ORF">POL58_12895</name>
</gene>
<reference evidence="3 4" key="1">
    <citation type="submission" date="2022-11" db="EMBL/GenBank/DDBJ databases">
        <title>Minimal conservation of predation-associated metabolite biosynthetic gene clusters underscores biosynthetic potential of Myxococcota including descriptions for ten novel species: Archangium lansinium sp. nov., Myxococcus landrumus sp. nov., Nannocystis bai.</title>
        <authorList>
            <person name="Ahearne A."/>
            <person name="Stevens C."/>
            <person name="Dowd S."/>
        </authorList>
    </citation>
    <scope>NUCLEOTIDE SEQUENCE [LARGE SCALE GENOMIC DNA]</scope>
    <source>
        <strain evidence="3 4">NCELM</strain>
    </source>
</reference>
<comment type="caution">
    <text evidence="3">The sequence shown here is derived from an EMBL/GenBank/DDBJ whole genome shotgun (WGS) entry which is preliminary data.</text>
</comment>
<dbReference type="EMBL" id="JAQNDN010000004">
    <property type="protein sequence ID" value="MDC0668647.1"/>
    <property type="molecule type" value="Genomic_DNA"/>
</dbReference>
<keyword evidence="4" id="KW-1185">Reference proteome</keyword>